<proteinExistence type="predicted"/>
<name>A0A8S1J042_9CHLO</name>
<organism evidence="1 2">
    <name type="scientific">Ostreobium quekettii</name>
    <dbReference type="NCBI Taxonomy" id="121088"/>
    <lineage>
        <taxon>Eukaryota</taxon>
        <taxon>Viridiplantae</taxon>
        <taxon>Chlorophyta</taxon>
        <taxon>core chlorophytes</taxon>
        <taxon>Ulvophyceae</taxon>
        <taxon>TCBD clade</taxon>
        <taxon>Bryopsidales</taxon>
        <taxon>Ostreobineae</taxon>
        <taxon>Ostreobiaceae</taxon>
        <taxon>Ostreobium</taxon>
    </lineage>
</organism>
<reference evidence="1" key="1">
    <citation type="submission" date="2020-12" db="EMBL/GenBank/DDBJ databases">
        <authorList>
            <person name="Iha C."/>
        </authorList>
    </citation>
    <scope>NUCLEOTIDE SEQUENCE</scope>
</reference>
<keyword evidence="2" id="KW-1185">Reference proteome</keyword>
<comment type="caution">
    <text evidence="1">The sequence shown here is derived from an EMBL/GenBank/DDBJ whole genome shotgun (WGS) entry which is preliminary data.</text>
</comment>
<dbReference type="Proteomes" id="UP000708148">
    <property type="component" value="Unassembled WGS sequence"/>
</dbReference>
<dbReference type="EMBL" id="CAJHUC010000560">
    <property type="protein sequence ID" value="CAD7696874.1"/>
    <property type="molecule type" value="Genomic_DNA"/>
</dbReference>
<protein>
    <submittedName>
        <fullName evidence="1">Uncharacterized protein</fullName>
    </submittedName>
</protein>
<evidence type="ECO:0000313" key="1">
    <source>
        <dbReference type="EMBL" id="CAD7696874.1"/>
    </source>
</evidence>
<accession>A0A8S1J042</accession>
<sequence length="221" mass="24284">MLQPWLKQRGLEDNTQALVYFAVSKLGEKPIDGKTDVNPEGLTAVNGKHASAFAAILESGGLACKVLDKQAFQECMLEKLIWISAFMLVGVRHGCSVGEVESAHKDETVLLINELAAAGCKALGISLGDGMVERLCAYARSVAHYPTAIKEVIPMRSSNTKQRFWNGCRTNPSHFVLADDLEWMASWHTWPLLPSSHFSQQNAAPLLAHIFGQCRMVHPVE</sequence>
<dbReference type="OrthoDB" id="38730at2759"/>
<dbReference type="PANTHER" id="PTHR34044:SF1">
    <property type="entry name" value="NUCLEAR PROTEIN"/>
    <property type="match status" value="1"/>
</dbReference>
<dbReference type="AlphaFoldDB" id="A0A8S1J042"/>
<evidence type="ECO:0000313" key="2">
    <source>
        <dbReference type="Proteomes" id="UP000708148"/>
    </source>
</evidence>
<dbReference type="PANTHER" id="PTHR34044">
    <property type="entry name" value="NUCLEAR PROTEIN"/>
    <property type="match status" value="1"/>
</dbReference>
<gene>
    <name evidence="1" type="ORF">OSTQU699_LOCUS2235</name>
</gene>